<sequence>MADLNFEEERISFTPMILYMEYINLQYARYLKENFKEITSGDATYLINIFYHQYISQRELADMLFVSESNVTQIIKRLEKKGFVERKVDEKNKSRKNLILTNKGRLTVSSLIKVFYEGESELYEKYSEEQIELFKNMLYDYSNLAIKDI</sequence>
<evidence type="ECO:0000313" key="5">
    <source>
        <dbReference type="EMBL" id="MBE6511576.1"/>
    </source>
</evidence>
<dbReference type="PANTHER" id="PTHR42756">
    <property type="entry name" value="TRANSCRIPTIONAL REGULATOR, MARR"/>
    <property type="match status" value="1"/>
</dbReference>
<keyword evidence="2" id="KW-0238">DNA-binding</keyword>
<proteinExistence type="predicted"/>
<name>A0A8T3VU70_METOL</name>
<organism evidence="5 6">
    <name type="scientific">Methanobrevibacter olleyae</name>
    <dbReference type="NCBI Taxonomy" id="294671"/>
    <lineage>
        <taxon>Archaea</taxon>
        <taxon>Methanobacteriati</taxon>
        <taxon>Methanobacteriota</taxon>
        <taxon>Methanomada group</taxon>
        <taxon>Methanobacteria</taxon>
        <taxon>Methanobacteriales</taxon>
        <taxon>Methanobacteriaceae</taxon>
        <taxon>Methanobrevibacter</taxon>
    </lineage>
</organism>
<feature type="domain" description="HTH marR-type" evidence="4">
    <location>
        <begin position="1"/>
        <end position="143"/>
    </location>
</feature>
<keyword evidence="3" id="KW-0804">Transcription</keyword>
<dbReference type="GO" id="GO:0003677">
    <property type="term" value="F:DNA binding"/>
    <property type="evidence" value="ECO:0007669"/>
    <property type="project" value="UniProtKB-KW"/>
</dbReference>
<dbReference type="PANTHER" id="PTHR42756:SF1">
    <property type="entry name" value="TRANSCRIPTIONAL REPRESSOR OF EMRAB OPERON"/>
    <property type="match status" value="1"/>
</dbReference>
<evidence type="ECO:0000256" key="1">
    <source>
        <dbReference type="ARBA" id="ARBA00023015"/>
    </source>
</evidence>
<dbReference type="SMART" id="SM00347">
    <property type="entry name" value="HTH_MARR"/>
    <property type="match status" value="1"/>
</dbReference>
<evidence type="ECO:0000256" key="2">
    <source>
        <dbReference type="ARBA" id="ARBA00023125"/>
    </source>
</evidence>
<keyword evidence="1" id="KW-0805">Transcription regulation</keyword>
<dbReference type="Gene3D" id="1.10.10.10">
    <property type="entry name" value="Winged helix-like DNA-binding domain superfamily/Winged helix DNA-binding domain"/>
    <property type="match status" value="1"/>
</dbReference>
<gene>
    <name evidence="5" type="ORF">E7Z75_00285</name>
</gene>
<dbReference type="GO" id="GO:0003700">
    <property type="term" value="F:DNA-binding transcription factor activity"/>
    <property type="evidence" value="ECO:0007669"/>
    <property type="project" value="InterPro"/>
</dbReference>
<dbReference type="PRINTS" id="PR00598">
    <property type="entry name" value="HTHMARR"/>
</dbReference>
<reference evidence="5" key="1">
    <citation type="submission" date="2019-04" db="EMBL/GenBank/DDBJ databases">
        <title>Evolution of Biomass-Degrading Anaerobic Consortia Revealed by Metagenomics.</title>
        <authorList>
            <person name="Peng X."/>
        </authorList>
    </citation>
    <scope>NUCLEOTIDE SEQUENCE</scope>
    <source>
        <strain evidence="5">SIG14</strain>
    </source>
</reference>
<evidence type="ECO:0000259" key="4">
    <source>
        <dbReference type="PROSITE" id="PS50995"/>
    </source>
</evidence>
<evidence type="ECO:0000313" key="6">
    <source>
        <dbReference type="Proteomes" id="UP000732619"/>
    </source>
</evidence>
<dbReference type="PROSITE" id="PS50995">
    <property type="entry name" value="HTH_MARR_2"/>
    <property type="match status" value="1"/>
</dbReference>
<dbReference type="InterPro" id="IPR000835">
    <property type="entry name" value="HTH_MarR-typ"/>
</dbReference>
<protein>
    <submittedName>
        <fullName evidence="5">MarR family transcriptional regulator</fullName>
    </submittedName>
</protein>
<dbReference type="Pfam" id="PF01047">
    <property type="entry name" value="MarR"/>
    <property type="match status" value="1"/>
</dbReference>
<evidence type="ECO:0000256" key="3">
    <source>
        <dbReference type="ARBA" id="ARBA00023163"/>
    </source>
</evidence>
<dbReference type="InterPro" id="IPR036388">
    <property type="entry name" value="WH-like_DNA-bd_sf"/>
</dbReference>
<dbReference type="InterPro" id="IPR036390">
    <property type="entry name" value="WH_DNA-bd_sf"/>
</dbReference>
<dbReference type="EMBL" id="SUTG01000001">
    <property type="protein sequence ID" value="MBE6511576.1"/>
    <property type="molecule type" value="Genomic_DNA"/>
</dbReference>
<dbReference type="Proteomes" id="UP000732619">
    <property type="component" value="Unassembled WGS sequence"/>
</dbReference>
<comment type="caution">
    <text evidence="5">The sequence shown here is derived from an EMBL/GenBank/DDBJ whole genome shotgun (WGS) entry which is preliminary data.</text>
</comment>
<accession>A0A8T3VU70</accession>
<dbReference type="SUPFAM" id="SSF46785">
    <property type="entry name" value="Winged helix' DNA-binding domain"/>
    <property type="match status" value="1"/>
</dbReference>
<dbReference type="AlphaFoldDB" id="A0A8T3VU70"/>